<evidence type="ECO:0000313" key="2">
    <source>
        <dbReference type="Proteomes" id="UP001320706"/>
    </source>
</evidence>
<sequence length="802" mass="91835">MLLSGFGSPRRLALLGIFVFFAVFILVQNSQYSEYLPKYDVSKYKPGVPPATEAPLNKPAGNENEKTPSSSDDKGALFPDEDAEKPAAAKATSTSSTSTSTSSLSTHSPSSTSSSSKAAAATASTSKLPDVVIQHPTKEQQQERIKAFIQWDRPDMPGHWPGFDYYKDKDYDPNRWEGLDWETGFYINNGIQQLEKKNIKPEPYMPYPEYNSGEWKKQWKGEYTPCEGPRGLSLNESVDDIVMAYPSLPEGFPAVGLNDPSAVGIDETVCFDRLNRFGPYGYGKTGEGDRMASVDPEHPTQAVDWTAVRWGKLQDQCLARNKDRYRPNARDAMILKPNKTLPSTPFTEETAAVSGQKYRSRTAVLIRTWEGYNYKENDLMTIRSLVQEFSLLSGGEYQVYLLVNVKERGANIYTDPVKYEEVLKRVVPEELRDISVLWTEEVCEKWYPKVGDWQVYWSQFMVLQWFSKTHPEFDYIWNWETDARYTGNPYHFTEKIAEFAKKMPRKHLWERNQRFYFPDIHGSYENFLNDTDAVVANATAAGTVTPVWGAVPYAETQKPLGPTPPKKMEADNFEWGVDEEADLITLQPIWDPRQTTWSYRNKIWNFIPGVRPQFTSEHPTDEHFNHPDFVNIPRRVFINTVARFSKRQLNAMHEENLAGRTMQAEMWPATVALQHGLKAVYAPHPIWADRKWPGWYADAIFNADGGEAAQWGQRRDSPYAHDREANFRGWSWYYASFFPRILYRRWLGWKADDVLGDMGGEDFEVSGLIYENGEEIGGYGKMCLPGMLLHPVKNVKEDEGRK</sequence>
<accession>A0ACC3SDU0</accession>
<evidence type="ECO:0000313" key="1">
    <source>
        <dbReference type="EMBL" id="KAK8209082.1"/>
    </source>
</evidence>
<dbReference type="EMBL" id="JAMKPW020000017">
    <property type="protein sequence ID" value="KAK8209082.1"/>
    <property type="molecule type" value="Genomic_DNA"/>
</dbReference>
<organism evidence="1 2">
    <name type="scientific">Zalaria obscura</name>
    <dbReference type="NCBI Taxonomy" id="2024903"/>
    <lineage>
        <taxon>Eukaryota</taxon>
        <taxon>Fungi</taxon>
        <taxon>Dikarya</taxon>
        <taxon>Ascomycota</taxon>
        <taxon>Pezizomycotina</taxon>
        <taxon>Dothideomycetes</taxon>
        <taxon>Dothideomycetidae</taxon>
        <taxon>Dothideales</taxon>
        <taxon>Zalariaceae</taxon>
        <taxon>Zalaria</taxon>
    </lineage>
</organism>
<name>A0ACC3SDU0_9PEZI</name>
<reference evidence="1" key="1">
    <citation type="submission" date="2024-02" db="EMBL/GenBank/DDBJ databases">
        <title>Metagenome Assembled Genome of Zalaria obscura JY119.</title>
        <authorList>
            <person name="Vighnesh L."/>
            <person name="Jagadeeshwari U."/>
            <person name="Venkata Ramana C."/>
            <person name="Sasikala C."/>
        </authorList>
    </citation>
    <scope>NUCLEOTIDE SEQUENCE</scope>
    <source>
        <strain evidence="1">JY119</strain>
    </source>
</reference>
<comment type="caution">
    <text evidence="1">The sequence shown here is derived from an EMBL/GenBank/DDBJ whole genome shotgun (WGS) entry which is preliminary data.</text>
</comment>
<dbReference type="Proteomes" id="UP001320706">
    <property type="component" value="Unassembled WGS sequence"/>
</dbReference>
<gene>
    <name evidence="1" type="ORF">M8818_003777</name>
</gene>
<keyword evidence="2" id="KW-1185">Reference proteome</keyword>
<protein>
    <submittedName>
        <fullName evidence="1">Uncharacterized protein</fullName>
    </submittedName>
</protein>
<proteinExistence type="predicted"/>